<dbReference type="Pfam" id="PF13560">
    <property type="entry name" value="HTH_31"/>
    <property type="match status" value="1"/>
</dbReference>
<dbReference type="SUPFAM" id="SSF47413">
    <property type="entry name" value="lambda repressor-like DNA-binding domains"/>
    <property type="match status" value="1"/>
</dbReference>
<comment type="caution">
    <text evidence="2">The sequence shown here is derived from an EMBL/GenBank/DDBJ whole genome shotgun (WGS) entry which is preliminary data.</text>
</comment>
<dbReference type="Proteomes" id="UP001501251">
    <property type="component" value="Unassembled WGS sequence"/>
</dbReference>
<accession>A0ABP8BIC9</accession>
<dbReference type="Gene3D" id="1.10.260.40">
    <property type="entry name" value="lambda repressor-like DNA-binding domains"/>
    <property type="match status" value="1"/>
</dbReference>
<feature type="domain" description="HTH cro/C1-type" evidence="1">
    <location>
        <begin position="21"/>
        <end position="50"/>
    </location>
</feature>
<protein>
    <submittedName>
        <fullName evidence="2">Helix-turn-helix transcriptional regulator</fullName>
    </submittedName>
</protein>
<dbReference type="InterPro" id="IPR010982">
    <property type="entry name" value="Lambda_DNA-bd_dom_sf"/>
</dbReference>
<dbReference type="InterPro" id="IPR001387">
    <property type="entry name" value="Cro/C1-type_HTH"/>
</dbReference>
<evidence type="ECO:0000313" key="2">
    <source>
        <dbReference type="EMBL" id="GAA4207656.1"/>
    </source>
</evidence>
<gene>
    <name evidence="2" type="ORF">GCM10022252_71630</name>
</gene>
<organism evidence="2 3">
    <name type="scientific">Streptosporangium oxazolinicum</name>
    <dbReference type="NCBI Taxonomy" id="909287"/>
    <lineage>
        <taxon>Bacteria</taxon>
        <taxon>Bacillati</taxon>
        <taxon>Actinomycetota</taxon>
        <taxon>Actinomycetes</taxon>
        <taxon>Streptosporangiales</taxon>
        <taxon>Streptosporangiaceae</taxon>
        <taxon>Streptosporangium</taxon>
    </lineage>
</organism>
<evidence type="ECO:0000313" key="3">
    <source>
        <dbReference type="Proteomes" id="UP001501251"/>
    </source>
</evidence>
<dbReference type="PROSITE" id="PS50943">
    <property type="entry name" value="HTH_CROC1"/>
    <property type="match status" value="1"/>
</dbReference>
<name>A0ABP8BIC9_9ACTN</name>
<reference evidence="3" key="1">
    <citation type="journal article" date="2019" name="Int. J. Syst. Evol. Microbiol.">
        <title>The Global Catalogue of Microorganisms (GCM) 10K type strain sequencing project: providing services to taxonomists for standard genome sequencing and annotation.</title>
        <authorList>
            <consortium name="The Broad Institute Genomics Platform"/>
            <consortium name="The Broad Institute Genome Sequencing Center for Infectious Disease"/>
            <person name="Wu L."/>
            <person name="Ma J."/>
        </authorList>
    </citation>
    <scope>NUCLEOTIDE SEQUENCE [LARGE SCALE GENOMIC DNA]</scope>
    <source>
        <strain evidence="3">JCM 17388</strain>
    </source>
</reference>
<sequence>MTIPPGISSTVSPKKYFAAEFRRRRKEAGLSQKELADRIGWSVSLVSMVELTHRKAPREMTQQIDKVLKLDGALTNLWDLISHVGSQLPDWFRPWIEIEREAETLRAWHPLIVPGLLQTRAYAEAILRGEPRITPEQLEEYVTARMERQAILDRANRPMLWAVFDEGVLLRPVGADGVMAAQLTHLAEMGERPDVAIQILPLDARATTGLGGGFVIAHARRGVVNAAYLDSAGAGQVTDRPDDVAALALRYEAIRVEALSQRDSLKLIKETIKRWT</sequence>
<keyword evidence="3" id="KW-1185">Reference proteome</keyword>
<dbReference type="EMBL" id="BAABAQ010000017">
    <property type="protein sequence ID" value="GAA4207656.1"/>
    <property type="molecule type" value="Genomic_DNA"/>
</dbReference>
<dbReference type="RefSeq" id="WP_344922747.1">
    <property type="nucleotide sequence ID" value="NZ_BAABAQ010000017.1"/>
</dbReference>
<dbReference type="Pfam" id="PF19054">
    <property type="entry name" value="DUF5753"/>
    <property type="match status" value="1"/>
</dbReference>
<proteinExistence type="predicted"/>
<dbReference type="CDD" id="cd00093">
    <property type="entry name" value="HTH_XRE"/>
    <property type="match status" value="1"/>
</dbReference>
<dbReference type="SMART" id="SM00530">
    <property type="entry name" value="HTH_XRE"/>
    <property type="match status" value="1"/>
</dbReference>
<dbReference type="InterPro" id="IPR043917">
    <property type="entry name" value="DUF5753"/>
</dbReference>
<evidence type="ECO:0000259" key="1">
    <source>
        <dbReference type="PROSITE" id="PS50943"/>
    </source>
</evidence>